<name>A0ABQ9TTW8_SAGOE</name>
<dbReference type="EMBL" id="JASSZA010000019">
    <property type="protein sequence ID" value="KAK2088233.1"/>
    <property type="molecule type" value="Genomic_DNA"/>
</dbReference>
<reference evidence="3 4" key="1">
    <citation type="submission" date="2023-05" db="EMBL/GenBank/DDBJ databases">
        <title>B98-5 Cell Line De Novo Hybrid Assembly: An Optical Mapping Approach.</title>
        <authorList>
            <person name="Kananen K."/>
            <person name="Auerbach J.A."/>
            <person name="Kautto E."/>
            <person name="Blachly J.S."/>
        </authorList>
    </citation>
    <scope>NUCLEOTIDE SEQUENCE [LARGE SCALE GENOMIC DNA]</scope>
    <source>
        <strain evidence="3">B95-8</strain>
        <tissue evidence="3">Cell line</tissue>
    </source>
</reference>
<evidence type="ECO:0000259" key="2">
    <source>
        <dbReference type="Pfam" id="PF07978"/>
    </source>
</evidence>
<dbReference type="PANTHER" id="PTHR21017:SF11">
    <property type="entry name" value="PROTEIN NIPSNAP HOMOLOG 1"/>
    <property type="match status" value="1"/>
</dbReference>
<dbReference type="SUPFAM" id="SSF54909">
    <property type="entry name" value="Dimeric alpha+beta barrel"/>
    <property type="match status" value="1"/>
</dbReference>
<comment type="similarity">
    <text evidence="1">Belongs to the NipSnap family.</text>
</comment>
<protein>
    <submittedName>
        <fullName evidence="3">Nipsnap</fullName>
    </submittedName>
</protein>
<gene>
    <name evidence="3" type="primary">NIPSNAP1_2</name>
    <name evidence="3" type="ORF">P7K49_034140</name>
</gene>
<feature type="domain" description="NIPSNAP" evidence="2">
    <location>
        <begin position="51"/>
        <end position="130"/>
    </location>
</feature>
<sequence>MDCMNKLKKNKEYLQFQREWTQVLLSRRNQLLLKFSFWNEPQPRVGPNICELRTYKLKPVTMIESGNNWARAIKYRQGNQEAVGGFFSQVGGLYVVPISGPIKTCSLRRRIETLPKGKGWVENVYYTVPLE</sequence>
<evidence type="ECO:0000313" key="3">
    <source>
        <dbReference type="EMBL" id="KAK2088233.1"/>
    </source>
</evidence>
<dbReference type="InterPro" id="IPR011008">
    <property type="entry name" value="Dimeric_a/b-barrel"/>
</dbReference>
<dbReference type="InterPro" id="IPR051557">
    <property type="entry name" value="NipSnap_domain"/>
</dbReference>
<organism evidence="3 4">
    <name type="scientific">Saguinus oedipus</name>
    <name type="common">Cotton-top tamarin</name>
    <name type="synonym">Oedipomidas oedipus</name>
    <dbReference type="NCBI Taxonomy" id="9490"/>
    <lineage>
        <taxon>Eukaryota</taxon>
        <taxon>Metazoa</taxon>
        <taxon>Chordata</taxon>
        <taxon>Craniata</taxon>
        <taxon>Vertebrata</taxon>
        <taxon>Euteleostomi</taxon>
        <taxon>Mammalia</taxon>
        <taxon>Eutheria</taxon>
        <taxon>Euarchontoglires</taxon>
        <taxon>Primates</taxon>
        <taxon>Haplorrhini</taxon>
        <taxon>Platyrrhini</taxon>
        <taxon>Cebidae</taxon>
        <taxon>Callitrichinae</taxon>
        <taxon>Saguinus</taxon>
    </lineage>
</organism>
<dbReference type="InterPro" id="IPR012577">
    <property type="entry name" value="NIPSNAP"/>
</dbReference>
<accession>A0ABQ9TTW8</accession>
<comment type="caution">
    <text evidence="3">The sequence shown here is derived from an EMBL/GenBank/DDBJ whole genome shotgun (WGS) entry which is preliminary data.</text>
</comment>
<proteinExistence type="inferred from homology"/>
<dbReference type="Pfam" id="PF07978">
    <property type="entry name" value="NIPSNAP"/>
    <property type="match status" value="1"/>
</dbReference>
<evidence type="ECO:0000256" key="1">
    <source>
        <dbReference type="ARBA" id="ARBA00005291"/>
    </source>
</evidence>
<dbReference type="Gene3D" id="3.30.70.100">
    <property type="match status" value="1"/>
</dbReference>
<evidence type="ECO:0000313" key="4">
    <source>
        <dbReference type="Proteomes" id="UP001266305"/>
    </source>
</evidence>
<dbReference type="Proteomes" id="UP001266305">
    <property type="component" value="Unassembled WGS sequence"/>
</dbReference>
<keyword evidence="4" id="KW-1185">Reference proteome</keyword>
<dbReference type="PANTHER" id="PTHR21017">
    <property type="entry name" value="NIPSNAP-RELATED"/>
    <property type="match status" value="1"/>
</dbReference>